<dbReference type="Gene3D" id="3.40.630.30">
    <property type="match status" value="2"/>
</dbReference>
<feature type="domain" description="N-acetyltransferase" evidence="1">
    <location>
        <begin position="160"/>
        <end position="304"/>
    </location>
</feature>
<keyword evidence="2" id="KW-0808">Transferase</keyword>
<proteinExistence type="predicted"/>
<dbReference type="PANTHER" id="PTHR43617:SF38">
    <property type="entry name" value="N-ACETYLTRANSFERASE DOMAIN-CONTAINING PROTEIN"/>
    <property type="match status" value="1"/>
</dbReference>
<name>I2F6L6_9BACT</name>
<dbReference type="SUPFAM" id="SSF55729">
    <property type="entry name" value="Acyl-CoA N-acyltransferases (Nat)"/>
    <property type="match status" value="2"/>
</dbReference>
<dbReference type="HOGENOM" id="CLU_914682_0_0_0"/>
<dbReference type="EMBL" id="CP003532">
    <property type="protein sequence ID" value="AFK07569.1"/>
    <property type="molecule type" value="Genomic_DNA"/>
</dbReference>
<dbReference type="STRING" id="660470.Theba_1922"/>
<protein>
    <submittedName>
        <fullName evidence="2">Acetyltransferase (GNAT) family protein</fullName>
    </submittedName>
</protein>
<dbReference type="Proteomes" id="UP000002881">
    <property type="component" value="Chromosome"/>
</dbReference>
<organism evidence="2 3">
    <name type="scientific">Mesotoga prima MesG1.Ag.4.2</name>
    <dbReference type="NCBI Taxonomy" id="660470"/>
    <lineage>
        <taxon>Bacteria</taxon>
        <taxon>Thermotogati</taxon>
        <taxon>Thermotogota</taxon>
        <taxon>Thermotogae</taxon>
        <taxon>Kosmotogales</taxon>
        <taxon>Kosmotogaceae</taxon>
        <taxon>Mesotoga</taxon>
    </lineage>
</organism>
<dbReference type="GO" id="GO:0016747">
    <property type="term" value="F:acyltransferase activity, transferring groups other than amino-acyl groups"/>
    <property type="evidence" value="ECO:0007669"/>
    <property type="project" value="InterPro"/>
</dbReference>
<evidence type="ECO:0000313" key="3">
    <source>
        <dbReference type="Proteomes" id="UP000002881"/>
    </source>
</evidence>
<dbReference type="PANTHER" id="PTHR43617">
    <property type="entry name" value="L-AMINO ACID N-ACETYLTRANSFERASE"/>
    <property type="match status" value="1"/>
</dbReference>
<gene>
    <name evidence="2" type="ORF">Theba_1922</name>
</gene>
<evidence type="ECO:0000259" key="1">
    <source>
        <dbReference type="PROSITE" id="PS51186"/>
    </source>
</evidence>
<dbReference type="Pfam" id="PF00583">
    <property type="entry name" value="Acetyltransf_1"/>
    <property type="match status" value="2"/>
</dbReference>
<dbReference type="InterPro" id="IPR000182">
    <property type="entry name" value="GNAT_dom"/>
</dbReference>
<evidence type="ECO:0000313" key="2">
    <source>
        <dbReference type="EMBL" id="AFK07569.1"/>
    </source>
</evidence>
<reference evidence="2 3" key="1">
    <citation type="journal article" date="2012" name="Genome Biol. Evol.">
        <title>Genome Sequence of the Mesophilic Thermotogales Bacterium Mesotoga prima MesG1.Ag.4.2 Reveals the Largest Thermotogales Genome To Date.</title>
        <authorList>
            <person name="Zhaxybayeva O."/>
            <person name="Swithers K.S."/>
            <person name="Foght J."/>
            <person name="Green A.G."/>
            <person name="Bruce D."/>
            <person name="Detter C."/>
            <person name="Han S."/>
            <person name="Teshima H."/>
            <person name="Han J."/>
            <person name="Woyke T."/>
            <person name="Pitluck S."/>
            <person name="Nolan M."/>
            <person name="Ivanova N."/>
            <person name="Pati A."/>
            <person name="Land M.L."/>
            <person name="Dlutek M."/>
            <person name="Doolittle W.F."/>
            <person name="Noll K.M."/>
            <person name="Nesbo C.L."/>
        </authorList>
    </citation>
    <scope>NUCLEOTIDE SEQUENCE [LARGE SCALE GENOMIC DNA]</scope>
    <source>
        <strain evidence="3">mesG1.Ag.4.2</strain>
    </source>
</reference>
<dbReference type="PROSITE" id="PS51186">
    <property type="entry name" value="GNAT"/>
    <property type="match status" value="2"/>
</dbReference>
<dbReference type="RefSeq" id="WP_014731371.1">
    <property type="nucleotide sequence ID" value="NC_017934.1"/>
</dbReference>
<accession>I2F6L6</accession>
<sequence>MKDFYVDKPSFEESRRIMEKMYHSIPESSNGRYSLSELRPIEEVYFDFFKRGDKLLVLRGQGEIIGHIHFGPQRDERFSSNLSGHIYDLYVKKGYRGEGAGRTLLRSALEEVKPIFQTITANTYRFGAGWHMLKSEGFNEKRITFSTDKRLSHSRINAFEIFRGLPDDLGKVFVEISSSPTIVKRQLQMTPSELFFNLNEIMDSGGRILICRQDEETAGVLIYSVFEDLMTYSLLGFIEFVFVSERFRRMGIGRNLLSFLSEYLLIRGVEESFFECVFESDYHFWSRAIGMKEFSVLLEKKVES</sequence>
<dbReference type="KEGG" id="mpg:Theba_1922"/>
<dbReference type="CDD" id="cd04301">
    <property type="entry name" value="NAT_SF"/>
    <property type="match status" value="2"/>
</dbReference>
<keyword evidence="3" id="KW-1185">Reference proteome</keyword>
<feature type="domain" description="N-acetyltransferase" evidence="1">
    <location>
        <begin position="9"/>
        <end position="166"/>
    </location>
</feature>
<dbReference type="AlphaFoldDB" id="I2F6L6"/>
<dbReference type="eggNOG" id="COG0456">
    <property type="taxonomic scope" value="Bacteria"/>
</dbReference>
<dbReference type="GeneID" id="87107685"/>
<dbReference type="InterPro" id="IPR016181">
    <property type="entry name" value="Acyl_CoA_acyltransferase"/>
</dbReference>
<dbReference type="InterPro" id="IPR050276">
    <property type="entry name" value="MshD_Acetyltransferase"/>
</dbReference>